<gene>
    <name evidence="3" type="ORF">COT49_00355</name>
</gene>
<dbReference type="AlphaFoldDB" id="A0A2H0XGZ1"/>
<keyword evidence="1" id="KW-0472">Membrane</keyword>
<keyword evidence="1" id="KW-1133">Transmembrane helix</keyword>
<organism evidence="3 4">
    <name type="scientific">candidate division WWE3 bacterium CG08_land_8_20_14_0_20_40_13</name>
    <dbReference type="NCBI Taxonomy" id="1975084"/>
    <lineage>
        <taxon>Bacteria</taxon>
        <taxon>Katanobacteria</taxon>
    </lineage>
</organism>
<accession>A0A2H0XGZ1</accession>
<dbReference type="InterPro" id="IPR013783">
    <property type="entry name" value="Ig-like_fold"/>
</dbReference>
<dbReference type="CDD" id="cd00146">
    <property type="entry name" value="PKD"/>
    <property type="match status" value="1"/>
</dbReference>
<dbReference type="Pfam" id="PF18911">
    <property type="entry name" value="PKD_4"/>
    <property type="match status" value="1"/>
</dbReference>
<sequence>MGVKRVKFIVITLLIFAGPVFLVAVFLAVKNLQYLGQKARQTEIFQAEGEQVACFVEINVLEPPTYGKCDAELCKQVACADPRGCPANECTNDEACKEAPPAKKYKVCESEACVEKICSDPNNCPVNSCSTDTNCKNKVESKDPVCKEILANPKKGTADLKVRFSVDAEGDNLETYQFEFDDGESMDSPNDTVYHTYKKGGNFTASVKIVDSEGRRTERDDCTVKVKVEEETHMECRSEACIEVEGAEADTCANSLQCQTGAVTHLECRQSSCVMVSGSGSSICAVDKDCIKEPVAQVPVTGTNTTAIIAGLSSLFLIILGIVAVAI</sequence>
<protein>
    <recommendedName>
        <fullName evidence="2">PKD domain-containing protein</fullName>
    </recommendedName>
</protein>
<proteinExistence type="predicted"/>
<evidence type="ECO:0000259" key="2">
    <source>
        <dbReference type="PROSITE" id="PS50093"/>
    </source>
</evidence>
<name>A0A2H0XGZ1_UNCKA</name>
<dbReference type="InterPro" id="IPR000601">
    <property type="entry name" value="PKD_dom"/>
</dbReference>
<dbReference type="SUPFAM" id="SSF49299">
    <property type="entry name" value="PKD domain"/>
    <property type="match status" value="1"/>
</dbReference>
<dbReference type="Gene3D" id="2.60.40.10">
    <property type="entry name" value="Immunoglobulins"/>
    <property type="match status" value="1"/>
</dbReference>
<keyword evidence="1" id="KW-0812">Transmembrane</keyword>
<dbReference type="Proteomes" id="UP000230340">
    <property type="component" value="Unassembled WGS sequence"/>
</dbReference>
<feature type="transmembrane region" description="Helical" evidence="1">
    <location>
        <begin position="7"/>
        <end position="29"/>
    </location>
</feature>
<evidence type="ECO:0000256" key="1">
    <source>
        <dbReference type="SAM" id="Phobius"/>
    </source>
</evidence>
<dbReference type="PROSITE" id="PS50093">
    <property type="entry name" value="PKD"/>
    <property type="match status" value="1"/>
</dbReference>
<evidence type="ECO:0000313" key="4">
    <source>
        <dbReference type="Proteomes" id="UP000230340"/>
    </source>
</evidence>
<reference evidence="4" key="1">
    <citation type="submission" date="2017-09" db="EMBL/GenBank/DDBJ databases">
        <title>Depth-based differentiation of microbial function through sediment-hosted aquifers and enrichment of novel symbionts in the deep terrestrial subsurface.</title>
        <authorList>
            <person name="Probst A.J."/>
            <person name="Ladd B."/>
            <person name="Jarett J.K."/>
            <person name="Geller-Mcgrath D.E."/>
            <person name="Sieber C.M.K."/>
            <person name="Emerson J.B."/>
            <person name="Anantharaman K."/>
            <person name="Thomas B.C."/>
            <person name="Malmstrom R."/>
            <person name="Stieglmeier M."/>
            <person name="Klingl A."/>
            <person name="Woyke T."/>
            <person name="Ryan C.M."/>
            <person name="Banfield J.F."/>
        </authorList>
    </citation>
    <scope>NUCLEOTIDE SEQUENCE [LARGE SCALE GENOMIC DNA]</scope>
</reference>
<feature type="transmembrane region" description="Helical" evidence="1">
    <location>
        <begin position="307"/>
        <end position="326"/>
    </location>
</feature>
<evidence type="ECO:0000313" key="3">
    <source>
        <dbReference type="EMBL" id="PIS23408.1"/>
    </source>
</evidence>
<comment type="caution">
    <text evidence="3">The sequence shown here is derived from an EMBL/GenBank/DDBJ whole genome shotgun (WGS) entry which is preliminary data.</text>
</comment>
<dbReference type="EMBL" id="PEYT01000003">
    <property type="protein sequence ID" value="PIS23408.1"/>
    <property type="molecule type" value="Genomic_DNA"/>
</dbReference>
<dbReference type="InterPro" id="IPR035986">
    <property type="entry name" value="PKD_dom_sf"/>
</dbReference>
<feature type="domain" description="PKD" evidence="2">
    <location>
        <begin position="145"/>
        <end position="231"/>
    </location>
</feature>